<evidence type="ECO:0000256" key="7">
    <source>
        <dbReference type="ARBA" id="ARBA00023212"/>
    </source>
</evidence>
<dbReference type="GO" id="GO:0005930">
    <property type="term" value="C:axoneme"/>
    <property type="evidence" value="ECO:0007669"/>
    <property type="project" value="TreeGrafter"/>
</dbReference>
<dbReference type="PROSITE" id="PS51221">
    <property type="entry name" value="TTL"/>
    <property type="match status" value="1"/>
</dbReference>
<accession>A0A974D776</accession>
<dbReference type="Pfam" id="PF03133">
    <property type="entry name" value="TTL"/>
    <property type="match status" value="1"/>
</dbReference>
<keyword evidence="6" id="KW-0282">Flagellum</keyword>
<evidence type="ECO:0000256" key="8">
    <source>
        <dbReference type="ARBA" id="ARBA00048944"/>
    </source>
</evidence>
<evidence type="ECO:0000259" key="11">
    <source>
        <dbReference type="PROSITE" id="PS50975"/>
    </source>
</evidence>
<dbReference type="GO" id="GO:0015630">
    <property type="term" value="C:microtubule cytoskeleton"/>
    <property type="evidence" value="ECO:0007669"/>
    <property type="project" value="TreeGrafter"/>
</dbReference>
<dbReference type="InterPro" id="IPR011761">
    <property type="entry name" value="ATP-grasp"/>
</dbReference>
<keyword evidence="2" id="KW-0963">Cytoplasm</keyword>
<comment type="catalytic activity">
    <reaction evidence="8">
        <text>L-glutamyl-[protein] + glycine + ATP = glycyl-L-glutamyl-[protein] + ADP + phosphate + H(+)</text>
        <dbReference type="Rhea" id="RHEA:67180"/>
        <dbReference type="Rhea" id="RHEA-COMP:10208"/>
        <dbReference type="Rhea" id="RHEA-COMP:17207"/>
        <dbReference type="ChEBI" id="CHEBI:15378"/>
        <dbReference type="ChEBI" id="CHEBI:29973"/>
        <dbReference type="ChEBI" id="CHEBI:30616"/>
        <dbReference type="ChEBI" id="CHEBI:43474"/>
        <dbReference type="ChEBI" id="CHEBI:57305"/>
        <dbReference type="ChEBI" id="CHEBI:167890"/>
        <dbReference type="ChEBI" id="CHEBI:456216"/>
    </reaction>
    <physiologicalReaction direction="left-to-right" evidence="8">
        <dbReference type="Rhea" id="RHEA:67181"/>
    </physiologicalReaction>
</comment>
<keyword evidence="7" id="KW-0206">Cytoskeleton</keyword>
<keyword evidence="6" id="KW-0969">Cilium</keyword>
<feature type="region of interest" description="Disordered" evidence="10">
    <location>
        <begin position="673"/>
        <end position="692"/>
    </location>
</feature>
<dbReference type="SUPFAM" id="SSF56059">
    <property type="entry name" value="Glutathione synthetase ATP-binding domain-like"/>
    <property type="match status" value="1"/>
</dbReference>
<dbReference type="GO" id="GO:0060271">
    <property type="term" value="P:cilium assembly"/>
    <property type="evidence" value="ECO:0007669"/>
    <property type="project" value="TreeGrafter"/>
</dbReference>
<evidence type="ECO:0000313" key="13">
    <source>
        <dbReference type="Proteomes" id="UP000694892"/>
    </source>
</evidence>
<keyword evidence="4 9" id="KW-0547">Nucleotide-binding</keyword>
<dbReference type="GO" id="GO:0070736">
    <property type="term" value="F:protein-glycine ligase activity, initiating"/>
    <property type="evidence" value="ECO:0007669"/>
    <property type="project" value="TreeGrafter"/>
</dbReference>
<keyword evidence="6" id="KW-0966">Cell projection</keyword>
<dbReference type="InterPro" id="IPR004344">
    <property type="entry name" value="TTL/TTLL_fam"/>
</dbReference>
<evidence type="ECO:0000256" key="6">
    <source>
        <dbReference type="ARBA" id="ARBA00022846"/>
    </source>
</evidence>
<evidence type="ECO:0000256" key="10">
    <source>
        <dbReference type="SAM" id="MobiDB-lite"/>
    </source>
</evidence>
<evidence type="ECO:0000256" key="1">
    <source>
        <dbReference type="ARBA" id="ARBA00004611"/>
    </source>
</evidence>
<comment type="subcellular location">
    <subcellularLocation>
        <location evidence="1">Cytoplasm</location>
        <location evidence="1">Cytoskeleton</location>
        <location evidence="1">Flagellum axoneme</location>
    </subcellularLocation>
</comment>
<evidence type="ECO:0000256" key="9">
    <source>
        <dbReference type="PROSITE-ProRule" id="PRU00409"/>
    </source>
</evidence>
<feature type="domain" description="ATP-grasp" evidence="11">
    <location>
        <begin position="506"/>
        <end position="550"/>
    </location>
</feature>
<dbReference type="Proteomes" id="UP000694892">
    <property type="component" value="Chromosome 4L"/>
</dbReference>
<evidence type="ECO:0000256" key="3">
    <source>
        <dbReference type="ARBA" id="ARBA00022598"/>
    </source>
</evidence>
<dbReference type="GO" id="GO:0005524">
    <property type="term" value="F:ATP binding"/>
    <property type="evidence" value="ECO:0007669"/>
    <property type="project" value="UniProtKB-UniRule"/>
</dbReference>
<dbReference type="OMA" id="HETNVAD"/>
<dbReference type="InterPro" id="IPR051437">
    <property type="entry name" value="TTLL_monoglycylase"/>
</dbReference>
<protein>
    <recommendedName>
        <fullName evidence="11">ATP-grasp domain-containing protein</fullName>
    </recommendedName>
</protein>
<dbReference type="EMBL" id="CM004472">
    <property type="protein sequence ID" value="OCT85551.1"/>
    <property type="molecule type" value="Genomic_DNA"/>
</dbReference>
<dbReference type="Gene3D" id="3.30.470.20">
    <property type="entry name" value="ATP-grasp fold, B domain"/>
    <property type="match status" value="1"/>
</dbReference>
<dbReference type="PANTHER" id="PTHR45870">
    <property type="entry name" value="TUBULIN MONOGLYCYLASE TTLL3"/>
    <property type="match status" value="1"/>
</dbReference>
<keyword evidence="5 9" id="KW-0067">ATP-binding</keyword>
<reference evidence="13" key="1">
    <citation type="journal article" date="2016" name="Nature">
        <title>Genome evolution in the allotetraploid frog Xenopus laevis.</title>
        <authorList>
            <person name="Session A.M."/>
            <person name="Uno Y."/>
            <person name="Kwon T."/>
            <person name="Chapman J.A."/>
            <person name="Toyoda A."/>
            <person name="Takahashi S."/>
            <person name="Fukui A."/>
            <person name="Hikosaka A."/>
            <person name="Suzuki A."/>
            <person name="Kondo M."/>
            <person name="van Heeringen S.J."/>
            <person name="Quigley I."/>
            <person name="Heinz S."/>
            <person name="Ogino H."/>
            <person name="Ochi H."/>
            <person name="Hellsten U."/>
            <person name="Lyons J.B."/>
            <person name="Simakov O."/>
            <person name="Putnam N."/>
            <person name="Stites J."/>
            <person name="Kuroki Y."/>
            <person name="Tanaka T."/>
            <person name="Michiue T."/>
            <person name="Watanabe M."/>
            <person name="Bogdanovic O."/>
            <person name="Lister R."/>
            <person name="Georgiou G."/>
            <person name="Paranjpe S.S."/>
            <person name="van Kruijsbergen I."/>
            <person name="Shu S."/>
            <person name="Carlson J."/>
            <person name="Kinoshita T."/>
            <person name="Ohta Y."/>
            <person name="Mawaribuchi S."/>
            <person name="Jenkins J."/>
            <person name="Grimwood J."/>
            <person name="Schmutz J."/>
            <person name="Mitros T."/>
            <person name="Mozaffari S.V."/>
            <person name="Suzuki Y."/>
            <person name="Haramoto Y."/>
            <person name="Yamamoto T.S."/>
            <person name="Takagi C."/>
            <person name="Heald R."/>
            <person name="Miller K."/>
            <person name="Haudenschild C."/>
            <person name="Kitzman J."/>
            <person name="Nakayama T."/>
            <person name="Izutsu Y."/>
            <person name="Robert J."/>
            <person name="Fortriede J."/>
            <person name="Burns K."/>
            <person name="Lotay V."/>
            <person name="Karimi K."/>
            <person name="Yasuoka Y."/>
            <person name="Dichmann D.S."/>
            <person name="Flajnik M.F."/>
            <person name="Houston D.W."/>
            <person name="Shendure J."/>
            <person name="DuPasquier L."/>
            <person name="Vize P.D."/>
            <person name="Zorn A.M."/>
            <person name="Ito M."/>
            <person name="Marcotte E.M."/>
            <person name="Wallingford J.B."/>
            <person name="Ito Y."/>
            <person name="Asashima M."/>
            <person name="Ueno N."/>
            <person name="Matsuda Y."/>
            <person name="Veenstra G.J."/>
            <person name="Fujiyama A."/>
            <person name="Harland R.M."/>
            <person name="Taira M."/>
            <person name="Rokhsar D.S."/>
        </authorList>
    </citation>
    <scope>NUCLEOTIDE SEQUENCE [LARGE SCALE GENOMIC DNA]</scope>
    <source>
        <strain evidence="13">J</strain>
    </source>
</reference>
<evidence type="ECO:0000313" key="12">
    <source>
        <dbReference type="EMBL" id="OCT85551.1"/>
    </source>
</evidence>
<name>A0A974D776_XENLA</name>
<dbReference type="PANTHER" id="PTHR45870:SF9">
    <property type="entry name" value="TUBULIN MONOGLYCYLASE TTLL3-LIKE"/>
    <property type="match status" value="1"/>
</dbReference>
<proteinExistence type="predicted"/>
<dbReference type="AlphaFoldDB" id="A0A974D776"/>
<evidence type="ECO:0000256" key="2">
    <source>
        <dbReference type="ARBA" id="ARBA00022490"/>
    </source>
</evidence>
<dbReference type="GO" id="GO:0046872">
    <property type="term" value="F:metal ion binding"/>
    <property type="evidence" value="ECO:0007669"/>
    <property type="project" value="InterPro"/>
</dbReference>
<evidence type="ECO:0000256" key="4">
    <source>
        <dbReference type="ARBA" id="ARBA00022741"/>
    </source>
</evidence>
<sequence>MYRKPEKPQSKLSTSLIKPKDPKRDAFIYEAFVKKTAQDTTKTMEVARRTRDLVDTAIKDKKIFSISGCYPVLRKCLRNRGWVEKTVIRKAADANQLVDSDGNMKFMAKLLFAVDPNFHWFPRSDAIKYDSLGEDQIVNQFQNAKCFTTKAGLCTLLSNMRWFADVDPYSFVPRCYRLRQKDEQLEFIDDFIQTAARGILKWVADSNIPAYPFDKPKPGQKQWILRRDECLASKSGKTTQKQSLKSDVILKAINICETYLDKLEHKDVDQEQPNSKPPEFWKEFLCDYYRVIHHGATIENATLYATRCRCLLQILEAVCPQIDVEGERNIWIIKPGAKSQGRGIICKNNLEDILSLLDKDPLIPSDDVCVIQKYIERPLLIYGTKFDVRQWFMVTDWNPLTIWFYKRCYLRFSSQPFTLENLSRSVHLCNNAVQKHCKNSPKRHPNLPAENMWYDFQFKEYLQMTGADDAWEEVILPGMKEIIINTMKSAQDTVVHRKNTFHLYGADFMFGENFQPWLIEINASPALSKSTSVSSKLSAQVQEDILRVVLDRKEDSRCDVGDFELLYQQPAIKISKISKEKMLVKGDAIKKPRLLEKRYTPSVIQHDCQSSSKLDDSVAYKGMKIKLEVPSTSKKIDILPRKIVLDDIKGGAKSVKAKDIVVPKKVDYSLPKLPNLDYKQPKPPRQLRDPSKERLNLHPITKRTLEKHLTAKDTVRKLDPEKPKTLPCLFCKGLTCTCRKPLKKI</sequence>
<organism evidence="12 13">
    <name type="scientific">Xenopus laevis</name>
    <name type="common">African clawed frog</name>
    <dbReference type="NCBI Taxonomy" id="8355"/>
    <lineage>
        <taxon>Eukaryota</taxon>
        <taxon>Metazoa</taxon>
        <taxon>Chordata</taxon>
        <taxon>Craniata</taxon>
        <taxon>Vertebrata</taxon>
        <taxon>Euteleostomi</taxon>
        <taxon>Amphibia</taxon>
        <taxon>Batrachia</taxon>
        <taxon>Anura</taxon>
        <taxon>Pipoidea</taxon>
        <taxon>Pipidae</taxon>
        <taxon>Xenopodinae</taxon>
        <taxon>Xenopus</taxon>
        <taxon>Xenopus</taxon>
    </lineage>
</organism>
<keyword evidence="3" id="KW-0436">Ligase</keyword>
<dbReference type="PROSITE" id="PS50975">
    <property type="entry name" value="ATP_GRASP"/>
    <property type="match status" value="1"/>
</dbReference>
<dbReference type="FunFam" id="3.30.470.20:FF:000032">
    <property type="entry name" value="tubulin monoglycylase TTLL3 isoform X2"/>
    <property type="match status" value="1"/>
</dbReference>
<dbReference type="GO" id="GO:0003341">
    <property type="term" value="P:cilium movement"/>
    <property type="evidence" value="ECO:0007669"/>
    <property type="project" value="TreeGrafter"/>
</dbReference>
<evidence type="ECO:0000256" key="5">
    <source>
        <dbReference type="ARBA" id="ARBA00022840"/>
    </source>
</evidence>
<gene>
    <name evidence="12" type="ORF">XELAEV_18023720mg</name>
</gene>